<evidence type="ECO:0000256" key="3">
    <source>
        <dbReference type="ARBA" id="ARBA00023306"/>
    </source>
</evidence>
<reference evidence="6 8" key="3">
    <citation type="submission" date="2019-07" db="EMBL/GenBank/DDBJ databases">
        <title>Criibacterium bergeronii gen. nov., sp. nov. isolated from human clinical samples.</title>
        <authorList>
            <person name="Maheux A.F."/>
            <person name="Boudreau D.K."/>
            <person name="Berube E."/>
            <person name="Brodeur S."/>
            <person name="Bernard K.A."/>
            <person name="Abed J.Y."/>
            <person name="Ducrey E."/>
            <person name="Guay E.F."/>
            <person name="Raymond F."/>
            <person name="Corbeil J."/>
            <person name="Domingo M.-C."/>
            <person name="Roy P.H."/>
            <person name="Boissinot M."/>
            <person name="Tocheva E.I."/>
            <person name="Omar R.F."/>
        </authorList>
    </citation>
    <scope>NUCLEOTIDE SEQUENCE [LARGE SCALE GENOMIC DNA]</scope>
    <source>
        <strain evidence="6 8">CCRI-24246</strain>
    </source>
</reference>
<gene>
    <name evidence="5" type="ORF">BBG48_009845</name>
    <name evidence="6" type="ORF">FL857_02270</name>
</gene>
<keyword evidence="2" id="KW-0717">Septation</keyword>
<sequence>MGAFAAKFKEIFTVGNEDEYDEMDTMEETEMEEKESAPSVGLRILSNTSNRQKASASISLAKVVVYEPVEYKDATNVIDSLKNNKIVIMKLENVKESRSMDAILVKQQIFECINGAVYALEGTIEKLSETIFLLAPKDVDVDATTLDTDDTATNFMSKFYN</sequence>
<dbReference type="InterPro" id="IPR007561">
    <property type="entry name" value="Cell_div_SepF/SepF-rel"/>
</dbReference>
<dbReference type="Proteomes" id="UP000093352">
    <property type="component" value="Unassembled WGS sequence"/>
</dbReference>
<reference evidence="5 7" key="1">
    <citation type="journal article" date="2016" name="Genome Announc.">
        <title>Draft Genome Sequence of Criibacterium bergeronii gen. nov., sp. nov., Strain CCRI-22567T, Isolated from a Vaginal Sample from a Woman with Bacterial Vaginosis.</title>
        <authorList>
            <person name="Maheux A.F."/>
            <person name="Berube E."/>
            <person name="Boudreau D.K."/>
            <person name="Raymond F."/>
            <person name="Corbeil J."/>
            <person name="Roy P.H."/>
            <person name="Boissinot M."/>
            <person name="Omar R.F."/>
        </authorList>
    </citation>
    <scope>NUCLEOTIDE SEQUENCE [LARGE SCALE GENOMIC DNA]</scope>
    <source>
        <strain evidence="5 7">CCRI-22567</strain>
    </source>
</reference>
<dbReference type="OrthoDB" id="9815206at2"/>
<keyword evidence="3" id="KW-0131">Cell cycle</keyword>
<dbReference type="Proteomes" id="UP000319424">
    <property type="component" value="Unassembled WGS sequence"/>
</dbReference>
<comment type="function">
    <text evidence="4">Cell division protein that is part of the divisome complex and is recruited early to the Z-ring. Probably stimulates Z-ring formation, perhaps through the cross-linking of FtsZ protofilaments. Its function overlaps with FtsA.</text>
</comment>
<dbReference type="Gene3D" id="3.30.110.150">
    <property type="entry name" value="SepF-like protein"/>
    <property type="match status" value="1"/>
</dbReference>
<dbReference type="InterPro" id="IPR038594">
    <property type="entry name" value="SepF-like_sf"/>
</dbReference>
<dbReference type="PANTHER" id="PTHR35798">
    <property type="entry name" value="CELL DIVISION PROTEIN SEPF"/>
    <property type="match status" value="1"/>
</dbReference>
<comment type="caution">
    <text evidence="5">The sequence shown here is derived from an EMBL/GenBank/DDBJ whole genome shotgun (WGS) entry which is preliminary data.</text>
</comment>
<dbReference type="RefSeq" id="WP_068913973.1">
    <property type="nucleotide sequence ID" value="NZ_MBEW02000035.1"/>
</dbReference>
<organism evidence="5 7">
    <name type="scientific">Criibacterium bergeronii</name>
    <dbReference type="NCBI Taxonomy" id="1871336"/>
    <lineage>
        <taxon>Bacteria</taxon>
        <taxon>Bacillati</taxon>
        <taxon>Bacillota</taxon>
        <taxon>Clostridia</taxon>
        <taxon>Peptostreptococcales</taxon>
        <taxon>Filifactoraceae</taxon>
        <taxon>Criibacterium</taxon>
    </lineage>
</organism>
<dbReference type="EMBL" id="MBEW02000035">
    <property type="protein sequence ID" value="RDY20472.1"/>
    <property type="molecule type" value="Genomic_DNA"/>
</dbReference>
<dbReference type="EMBL" id="VJXW01000002">
    <property type="protein sequence ID" value="TRW28309.1"/>
    <property type="molecule type" value="Genomic_DNA"/>
</dbReference>
<protein>
    <submittedName>
        <fullName evidence="5">Cell division protein SepF</fullName>
    </submittedName>
</protein>
<dbReference type="GO" id="GO:0000917">
    <property type="term" value="P:division septum assembly"/>
    <property type="evidence" value="ECO:0007669"/>
    <property type="project" value="UniProtKB-KW"/>
</dbReference>
<evidence type="ECO:0000313" key="6">
    <source>
        <dbReference type="EMBL" id="TRW28309.1"/>
    </source>
</evidence>
<dbReference type="AlphaFoldDB" id="A0A371IJ15"/>
<reference evidence="5" key="2">
    <citation type="submission" date="2018-07" db="EMBL/GenBank/DDBJ databases">
        <authorList>
            <person name="Quirk P.G."/>
            <person name="Krulwich T.A."/>
        </authorList>
    </citation>
    <scope>NUCLEOTIDE SEQUENCE</scope>
    <source>
        <strain evidence="5">CCRI-22567</strain>
    </source>
</reference>
<evidence type="ECO:0000313" key="8">
    <source>
        <dbReference type="Proteomes" id="UP000319424"/>
    </source>
</evidence>
<keyword evidence="7" id="KW-1185">Reference proteome</keyword>
<keyword evidence="1 5" id="KW-0132">Cell division</keyword>
<dbReference type="Pfam" id="PF04472">
    <property type="entry name" value="SepF"/>
    <property type="match status" value="1"/>
</dbReference>
<evidence type="ECO:0000256" key="4">
    <source>
        <dbReference type="ARBA" id="ARBA00044936"/>
    </source>
</evidence>
<evidence type="ECO:0000256" key="2">
    <source>
        <dbReference type="ARBA" id="ARBA00023210"/>
    </source>
</evidence>
<accession>A0A371IJ15</accession>
<evidence type="ECO:0000256" key="1">
    <source>
        <dbReference type="ARBA" id="ARBA00022618"/>
    </source>
</evidence>
<evidence type="ECO:0000313" key="7">
    <source>
        <dbReference type="Proteomes" id="UP000093352"/>
    </source>
</evidence>
<proteinExistence type="predicted"/>
<evidence type="ECO:0000313" key="5">
    <source>
        <dbReference type="EMBL" id="RDY20472.1"/>
    </source>
</evidence>
<name>A0A371IJ15_9FIRM</name>
<dbReference type="STRING" id="1871336.BBG48_05030"/>
<dbReference type="InterPro" id="IPR023052">
    <property type="entry name" value="Cell_div_SepF"/>
</dbReference>
<dbReference type="PANTHER" id="PTHR35798:SF1">
    <property type="entry name" value="CELL DIVISION PROTEIN SEPF"/>
    <property type="match status" value="1"/>
</dbReference>